<dbReference type="Gene3D" id="3.60.20.10">
    <property type="entry name" value="Glutamine Phosphoribosylpyrophosphate, subunit 1, domain 1"/>
    <property type="match status" value="1"/>
</dbReference>
<keyword evidence="6" id="KW-0028">Amino-acid biosynthesis</keyword>
<evidence type="ECO:0000256" key="7">
    <source>
        <dbReference type="ARBA" id="ARBA00022962"/>
    </source>
</evidence>
<evidence type="ECO:0000256" key="4">
    <source>
        <dbReference type="ARBA" id="ARBA00022741"/>
    </source>
</evidence>
<comment type="caution">
    <text evidence="10">The sequence shown here is derived from an EMBL/GenBank/DDBJ whole genome shotgun (WGS) entry which is preliminary data.</text>
</comment>
<name>A0ABN8GK18_9BACL</name>
<keyword evidence="7" id="KW-0315">Glutamine amidotransferase</keyword>
<dbReference type="InterPro" id="IPR014729">
    <property type="entry name" value="Rossmann-like_a/b/a_fold"/>
</dbReference>
<dbReference type="Gene3D" id="3.40.50.620">
    <property type="entry name" value="HUPs"/>
    <property type="match status" value="2"/>
</dbReference>
<protein>
    <recommendedName>
        <fullName evidence="3">asparagine synthase (glutamine-hydrolyzing)</fullName>
        <ecNumber evidence="3">6.3.5.4</ecNumber>
    </recommendedName>
</protein>
<evidence type="ECO:0000256" key="8">
    <source>
        <dbReference type="ARBA" id="ARBA00048741"/>
    </source>
</evidence>
<keyword evidence="5" id="KW-0067">ATP-binding</keyword>
<dbReference type="InterPro" id="IPR033738">
    <property type="entry name" value="AsnB_N"/>
</dbReference>
<organism evidence="10 11">
    <name type="scientific">Paenibacillus plantiphilus</name>
    <dbReference type="NCBI Taxonomy" id="2905650"/>
    <lineage>
        <taxon>Bacteria</taxon>
        <taxon>Bacillati</taxon>
        <taxon>Bacillota</taxon>
        <taxon>Bacilli</taxon>
        <taxon>Bacillales</taxon>
        <taxon>Paenibacillaceae</taxon>
        <taxon>Paenibacillus</taxon>
    </lineage>
</organism>
<dbReference type="PANTHER" id="PTHR43284:SF1">
    <property type="entry name" value="ASPARAGINE SYNTHETASE"/>
    <property type="match status" value="1"/>
</dbReference>
<dbReference type="SUPFAM" id="SSF52402">
    <property type="entry name" value="Adenine nucleotide alpha hydrolases-like"/>
    <property type="match status" value="1"/>
</dbReference>
<evidence type="ECO:0000313" key="11">
    <source>
        <dbReference type="Proteomes" id="UP000838686"/>
    </source>
</evidence>
<gene>
    <name evidence="10" type="ORF">PAECIP111893_03335</name>
</gene>
<keyword evidence="11" id="KW-1185">Reference proteome</keyword>
<dbReference type="PROSITE" id="PS51278">
    <property type="entry name" value="GATASE_TYPE_2"/>
    <property type="match status" value="1"/>
</dbReference>
<evidence type="ECO:0000256" key="3">
    <source>
        <dbReference type="ARBA" id="ARBA00012737"/>
    </source>
</evidence>
<dbReference type="InterPro" id="IPR029055">
    <property type="entry name" value="Ntn_hydrolases_N"/>
</dbReference>
<dbReference type="CDD" id="cd00712">
    <property type="entry name" value="AsnB"/>
    <property type="match status" value="1"/>
</dbReference>
<comment type="catalytic activity">
    <reaction evidence="8">
        <text>L-aspartate + L-glutamine + ATP + H2O = L-asparagine + L-glutamate + AMP + diphosphate + H(+)</text>
        <dbReference type="Rhea" id="RHEA:12228"/>
        <dbReference type="ChEBI" id="CHEBI:15377"/>
        <dbReference type="ChEBI" id="CHEBI:15378"/>
        <dbReference type="ChEBI" id="CHEBI:29985"/>
        <dbReference type="ChEBI" id="CHEBI:29991"/>
        <dbReference type="ChEBI" id="CHEBI:30616"/>
        <dbReference type="ChEBI" id="CHEBI:33019"/>
        <dbReference type="ChEBI" id="CHEBI:58048"/>
        <dbReference type="ChEBI" id="CHEBI:58359"/>
        <dbReference type="ChEBI" id="CHEBI:456215"/>
        <dbReference type="EC" id="6.3.5.4"/>
    </reaction>
</comment>
<dbReference type="Pfam" id="PF13537">
    <property type="entry name" value="GATase_7"/>
    <property type="match status" value="1"/>
</dbReference>
<dbReference type="Proteomes" id="UP000838686">
    <property type="component" value="Unassembled WGS sequence"/>
</dbReference>
<evidence type="ECO:0000256" key="2">
    <source>
        <dbReference type="ARBA" id="ARBA00005752"/>
    </source>
</evidence>
<evidence type="ECO:0000256" key="1">
    <source>
        <dbReference type="ARBA" id="ARBA00005187"/>
    </source>
</evidence>
<evidence type="ECO:0000256" key="6">
    <source>
        <dbReference type="ARBA" id="ARBA00022888"/>
    </source>
</evidence>
<proteinExistence type="inferred from homology"/>
<comment type="pathway">
    <text evidence="1">Amino-acid biosynthesis; L-asparagine biosynthesis; L-asparagine from L-aspartate (L-Gln route): step 1/1.</text>
</comment>
<reference evidence="10" key="1">
    <citation type="submission" date="2022-01" db="EMBL/GenBank/DDBJ databases">
        <authorList>
            <person name="Criscuolo A."/>
        </authorList>
    </citation>
    <scope>NUCLEOTIDE SEQUENCE</scope>
    <source>
        <strain evidence="10">CIP111893</strain>
    </source>
</reference>
<dbReference type="EMBL" id="CAKMMF010000018">
    <property type="protein sequence ID" value="CAH1210948.1"/>
    <property type="molecule type" value="Genomic_DNA"/>
</dbReference>
<dbReference type="InterPro" id="IPR051786">
    <property type="entry name" value="ASN_synthetase/amidase"/>
</dbReference>
<feature type="domain" description="Glutamine amidotransferase type-2" evidence="9">
    <location>
        <begin position="2"/>
        <end position="217"/>
    </location>
</feature>
<evidence type="ECO:0000313" key="10">
    <source>
        <dbReference type="EMBL" id="CAH1210948.1"/>
    </source>
</evidence>
<accession>A0ABN8GK18</accession>
<sequence length="644" mass="73503">MSAIAGIYYSNGMNVEIEEYGQLMQGLQRYHADAVHTWHDRSVFLGCHAQWITPESRNEVLPYYDALNKLAITADVILDNRDDLFHRLQVDPSRRSGMTDSELLLLAYRKWGQDAPNYLIGDYAFIIWDEERQLLFGARDLFGNRTLYYHQSWHRLAFCTTIMPLLSLPGVKKELNEMWLASFMAIPVMVESGDIESTVYKGICQIPPAHSFTAAAGKLTLSKYGSIIPAQPLRLKSNEEYEEAFRAVFQEAVQSGLRTDRQVGVFLSGGLDSGSVASFAARTLQSQGKKLNSYSYVPVNQFVDWTNRHVVADESPYIKATAQYAGNINDHYMDCPDRSPLSVVDDWLDLLEMPYKFFENSFWIKGINEQAERDGVGMLLTGARGNQTISWGSAVQYYAVLLKKLRWVQFYREVQSFSRGMGIGRSRLLSLICKQAMPFMPQASLLRGEPDVPRMIHPEFARKTNVMELLQEQDAELSGFLRSNPVEARVSQLQSLVIANLRGTKGTKLSLQHRLWERDVTCDPRVVRFCLSVPLEQYVQQGVDRSLIRRATKGYLPDMVRLNQRIRGIQGADWVHRILPAWPAIVDELQQLRRDDSVNEMIDVNRIEAALADIGEVPTPDSAFSPQIRFLMRSLILYRFLKQF</sequence>
<evidence type="ECO:0000256" key="5">
    <source>
        <dbReference type="ARBA" id="ARBA00022840"/>
    </source>
</evidence>
<comment type="similarity">
    <text evidence="2">Belongs to the asparagine synthetase family.</text>
</comment>
<dbReference type="SUPFAM" id="SSF56235">
    <property type="entry name" value="N-terminal nucleophile aminohydrolases (Ntn hydrolases)"/>
    <property type="match status" value="1"/>
</dbReference>
<dbReference type="Pfam" id="PF00733">
    <property type="entry name" value="Asn_synthase"/>
    <property type="match status" value="1"/>
</dbReference>
<dbReference type="InterPro" id="IPR006426">
    <property type="entry name" value="Asn_synth_AEB"/>
</dbReference>
<dbReference type="RefSeq" id="WP_236343663.1">
    <property type="nucleotide sequence ID" value="NZ_CAKMMF010000018.1"/>
</dbReference>
<keyword evidence="6" id="KW-0061">Asparagine biosynthesis</keyword>
<dbReference type="InterPro" id="IPR001962">
    <property type="entry name" value="Asn_synthase"/>
</dbReference>
<dbReference type="EC" id="6.3.5.4" evidence="3"/>
<dbReference type="PANTHER" id="PTHR43284">
    <property type="entry name" value="ASPARAGINE SYNTHETASE (GLUTAMINE-HYDROLYZING)"/>
    <property type="match status" value="1"/>
</dbReference>
<dbReference type="InterPro" id="IPR017932">
    <property type="entry name" value="GATase_2_dom"/>
</dbReference>
<evidence type="ECO:0000259" key="9">
    <source>
        <dbReference type="PROSITE" id="PS51278"/>
    </source>
</evidence>
<dbReference type="PIRSF" id="PIRSF001589">
    <property type="entry name" value="Asn_synthetase_glu-h"/>
    <property type="match status" value="1"/>
</dbReference>
<keyword evidence="4" id="KW-0547">Nucleotide-binding</keyword>